<dbReference type="Pfam" id="PF01590">
    <property type="entry name" value="GAF"/>
    <property type="match status" value="1"/>
</dbReference>
<dbReference type="EMBL" id="BBJS01000064">
    <property type="protein sequence ID" value="GAN15765.1"/>
    <property type="molecule type" value="Genomic_DNA"/>
</dbReference>
<comment type="caution">
    <text evidence="2">The sequence shown here is derived from an EMBL/GenBank/DDBJ whole genome shotgun (WGS) entry which is preliminary data.</text>
</comment>
<protein>
    <submittedName>
        <fullName evidence="2">DNA, contig: SP664</fullName>
    </submittedName>
</protein>
<dbReference type="Proteomes" id="UP000032025">
    <property type="component" value="Unassembled WGS sequence"/>
</dbReference>
<dbReference type="SUPFAM" id="SSF55781">
    <property type="entry name" value="GAF domain-like"/>
    <property type="match status" value="1"/>
</dbReference>
<dbReference type="PANTHER" id="PTHR43102">
    <property type="entry name" value="SLR1143 PROTEIN"/>
    <property type="match status" value="1"/>
</dbReference>
<dbReference type="AlphaFoldDB" id="A0A0C9M617"/>
<accession>A0A0C9M617</accession>
<dbReference type="InterPro" id="IPR029016">
    <property type="entry name" value="GAF-like_dom_sf"/>
</dbReference>
<gene>
    <name evidence="2" type="ORF">SP6_64_00200</name>
</gene>
<evidence type="ECO:0000259" key="1">
    <source>
        <dbReference type="SMART" id="SM00065"/>
    </source>
</evidence>
<feature type="domain" description="GAF" evidence="1">
    <location>
        <begin position="39"/>
        <end position="181"/>
    </location>
</feature>
<reference evidence="2 3" key="1">
    <citation type="submission" date="2014-08" db="EMBL/GenBank/DDBJ databases">
        <title>Whole genome shotgun sequence of Sphingomonas paucimobilis NBRC 13935.</title>
        <authorList>
            <person name="Hosoyama A."/>
            <person name="Hashimoto M."/>
            <person name="Hosoyama Y."/>
            <person name="Noguchi M."/>
            <person name="Uohara A."/>
            <person name="Ohji S."/>
            <person name="Katano-Makiyama Y."/>
            <person name="Ichikawa N."/>
            <person name="Kimura A."/>
            <person name="Yamazoe A."/>
            <person name="Fujita N."/>
        </authorList>
    </citation>
    <scope>NUCLEOTIDE SEQUENCE [LARGE SCALE GENOMIC DNA]</scope>
    <source>
        <strain evidence="2 3">NBRC 13935</strain>
    </source>
</reference>
<sequence length="185" mass="20207">MPPNGIAVYVMAGLSMMQSLFGEQRRARAVLGLRVLGSAPEPVFDRLVSAAASAFDAPMALLSLIHRDQQWVKASHGITLDCYPRHDSFCTHALDRSDVLECTDPLDDPRFAALPGVTGAPYVRYYIGAPLRRLNGAHVGVLCVVDTRRRHPASPDQAAYLMGLARQASTALEARLDRQVRSRLA</sequence>
<keyword evidence="3" id="KW-1185">Reference proteome</keyword>
<organism evidence="2 3">
    <name type="scientific">Sphingomonas paucimobilis NBRC 13935</name>
    <dbReference type="NCBI Taxonomy" id="1219050"/>
    <lineage>
        <taxon>Bacteria</taxon>
        <taxon>Pseudomonadati</taxon>
        <taxon>Pseudomonadota</taxon>
        <taxon>Alphaproteobacteria</taxon>
        <taxon>Sphingomonadales</taxon>
        <taxon>Sphingomonadaceae</taxon>
        <taxon>Sphingomonas</taxon>
    </lineage>
</organism>
<dbReference type="SMART" id="SM00065">
    <property type="entry name" value="GAF"/>
    <property type="match status" value="1"/>
</dbReference>
<evidence type="ECO:0000313" key="3">
    <source>
        <dbReference type="Proteomes" id="UP000032025"/>
    </source>
</evidence>
<proteinExistence type="predicted"/>
<dbReference type="Gene3D" id="3.30.450.40">
    <property type="match status" value="1"/>
</dbReference>
<dbReference type="PANTHER" id="PTHR43102:SF2">
    <property type="entry name" value="GAF DOMAIN-CONTAINING PROTEIN"/>
    <property type="match status" value="1"/>
</dbReference>
<dbReference type="InterPro" id="IPR003018">
    <property type="entry name" value="GAF"/>
</dbReference>
<evidence type="ECO:0000313" key="2">
    <source>
        <dbReference type="EMBL" id="GAN15765.1"/>
    </source>
</evidence>
<name>A0A0C9M617_SPHPI</name>